<dbReference type="NCBIfam" id="TIGR00691">
    <property type="entry name" value="spoT_relA"/>
    <property type="match status" value="1"/>
</dbReference>
<feature type="domain" description="TGS" evidence="12">
    <location>
        <begin position="427"/>
        <end position="488"/>
    </location>
</feature>
<dbReference type="KEGG" id="tum:CBW65_23780"/>
<proteinExistence type="inferred from homology"/>
<dbReference type="InterPro" id="IPR002912">
    <property type="entry name" value="ACT_dom"/>
</dbReference>
<evidence type="ECO:0000256" key="5">
    <source>
        <dbReference type="ARBA" id="ARBA00029754"/>
    </source>
</evidence>
<dbReference type="AlphaFoldDB" id="A0A1Y0IWI3"/>
<dbReference type="InterPro" id="IPR033655">
    <property type="entry name" value="TGS_RelA/SpoT"/>
</dbReference>
<evidence type="ECO:0000259" key="11">
    <source>
        <dbReference type="PROSITE" id="PS51831"/>
    </source>
</evidence>
<dbReference type="SUPFAM" id="SSF55021">
    <property type="entry name" value="ACT-like"/>
    <property type="match status" value="1"/>
</dbReference>
<dbReference type="Pfam" id="PF19296">
    <property type="entry name" value="RelA_AH_RIS"/>
    <property type="match status" value="1"/>
</dbReference>
<keyword evidence="4" id="KW-0547">Nucleotide-binding</keyword>
<dbReference type="Gene3D" id="1.10.3210.10">
    <property type="entry name" value="Hypothetical protein af1432"/>
    <property type="match status" value="1"/>
</dbReference>
<dbReference type="PANTHER" id="PTHR21262">
    <property type="entry name" value="GUANOSINE-3',5'-BIS DIPHOSPHATE 3'-PYROPHOSPHOHYDROLASE"/>
    <property type="match status" value="1"/>
</dbReference>
<dbReference type="GO" id="GO:0005525">
    <property type="term" value="F:GTP binding"/>
    <property type="evidence" value="ECO:0007669"/>
    <property type="project" value="UniProtKB-KW"/>
</dbReference>
<dbReference type="PROSITE" id="PS51671">
    <property type="entry name" value="ACT"/>
    <property type="match status" value="1"/>
</dbReference>
<dbReference type="PANTHER" id="PTHR21262:SF31">
    <property type="entry name" value="GTP PYROPHOSPHOKINASE"/>
    <property type="match status" value="1"/>
</dbReference>
<dbReference type="Gene3D" id="3.10.20.30">
    <property type="match status" value="1"/>
</dbReference>
<dbReference type="InterPro" id="IPR007685">
    <property type="entry name" value="RelA_SpoT"/>
</dbReference>
<protein>
    <recommendedName>
        <fullName evidence="3">GTP pyrophosphokinase</fullName>
        <ecNumber evidence="2">2.7.6.5</ecNumber>
    </recommendedName>
    <alternativeName>
        <fullName evidence="6">(p)ppGpp synthase</fullName>
    </alternativeName>
    <alternativeName>
        <fullName evidence="5">ATP:GTP 3'-pyrophosphotransferase</fullName>
    </alternativeName>
    <alternativeName>
        <fullName evidence="7">ppGpp synthase I</fullName>
    </alternativeName>
</protein>
<dbReference type="Pfam" id="PF13291">
    <property type="entry name" value="ACT_4"/>
    <property type="match status" value="1"/>
</dbReference>
<comment type="function">
    <text evidence="9">In eubacteria ppGpp (guanosine 3'-diphosphate 5'-diphosphate) is a mediator of the stringent response that coordinates a variety of cellular activities in response to changes in nutritional abundance.</text>
</comment>
<sequence>MTSSHSSSTNSDKAATGVVDLVGIGRLIEKIGKYLSEADVAMVRRAFDMSEEAHRGQTRSSGEPYIMHPVAVAEILADLELDAVTLSAALLHDVVEDTHVTEETLVGQFGPEVATLVDGVTKLERIKFNSKEEAQAENLRKMFMAMAKDIRVILIKLADRLHNMRTLKHQPVEKQVKTANETLEIYAPLAHRLGISTMKWELEDIALRYMNPQQYYRIVNLMAKKRKEREEYVQEVIDGLKEKFNELELKAEISGRAKHLYSIYRKMVNFNKQFNEIYDLLAVRIIVDSIKDCYAILGIVHTMWKPMPGRFKDFIAMPKANMYQSLHTTVIGPRGEPLEIQIRTWEMHRTAEYGIAAHWLYKEQAGTQGPASKEKDKEAGGQGNIAQAKDASFQQKLAWFREILEWQQDFKDAQEFMETLKFDLFADEVFVFTPKGDVIQLPAGSVPIDFAYRIHTDIGNRTIGAKINGKIVPLDYKLKTGDIVEVLTSKHSYGPSFDWIKVVKSSQAKSKIRQWFKKEKREENVSKGRDSVEKEAKKHNINLEWLTDKNLEEVANKFNFTKVDDMLAAVGYGGFSAHQVITRIVEKIKRETPPAEIEMIPDVKQEPKKKKKSNLGVQVKGIDNMLIRFSRCCNPVPGDEIQGFVTKGRGVSVHRTNCPNLHAVEENEDNRLIEVEWESAPTVSYSVEIEITALDRRGLINEVMMAVAESKTDITAVSGRADKRKMATISLTINIRNVDHLHSVVERIKRIKDIYTVRRIMQ</sequence>
<dbReference type="FunFam" id="3.30.460.10:FF:000001">
    <property type="entry name" value="GTP pyrophosphokinase RelA"/>
    <property type="match status" value="1"/>
</dbReference>
<dbReference type="InterPro" id="IPR043519">
    <property type="entry name" value="NT_sf"/>
</dbReference>
<dbReference type="SUPFAM" id="SSF81271">
    <property type="entry name" value="TGS-like"/>
    <property type="match status" value="1"/>
</dbReference>
<dbReference type="InterPro" id="IPR003607">
    <property type="entry name" value="HD/PDEase_dom"/>
</dbReference>
<dbReference type="InterPro" id="IPR012675">
    <property type="entry name" value="Beta-grasp_dom_sf"/>
</dbReference>
<dbReference type="EMBL" id="CP021434">
    <property type="protein sequence ID" value="ARU63704.1"/>
    <property type="molecule type" value="Genomic_DNA"/>
</dbReference>
<dbReference type="InterPro" id="IPR004811">
    <property type="entry name" value="RelA/Spo_fam"/>
</dbReference>
<dbReference type="CDD" id="cd01668">
    <property type="entry name" value="TGS_RSH"/>
    <property type="match status" value="1"/>
</dbReference>
<evidence type="ECO:0000256" key="9">
    <source>
        <dbReference type="RuleBase" id="RU003847"/>
    </source>
</evidence>
<dbReference type="CDD" id="cd00077">
    <property type="entry name" value="HDc"/>
    <property type="match status" value="1"/>
</dbReference>
<feature type="domain" description="ACT" evidence="10">
    <location>
        <begin position="688"/>
        <end position="762"/>
    </location>
</feature>
<evidence type="ECO:0000256" key="3">
    <source>
        <dbReference type="ARBA" id="ARBA00019852"/>
    </source>
</evidence>
<dbReference type="SMART" id="SM00954">
    <property type="entry name" value="RelA_SpoT"/>
    <property type="match status" value="1"/>
</dbReference>
<evidence type="ECO:0000259" key="10">
    <source>
        <dbReference type="PROSITE" id="PS51671"/>
    </source>
</evidence>
<dbReference type="PROSITE" id="PS51880">
    <property type="entry name" value="TGS"/>
    <property type="match status" value="1"/>
</dbReference>
<evidence type="ECO:0000256" key="6">
    <source>
        <dbReference type="ARBA" id="ARBA00032407"/>
    </source>
</evidence>
<comment type="similarity">
    <text evidence="9">Belongs to the relA/spoT family.</text>
</comment>
<dbReference type="SMART" id="SM00471">
    <property type="entry name" value="HDc"/>
    <property type="match status" value="1"/>
</dbReference>
<dbReference type="InterPro" id="IPR045865">
    <property type="entry name" value="ACT-like_dom_sf"/>
</dbReference>
<dbReference type="FunFam" id="1.10.3210.10:FF:000001">
    <property type="entry name" value="GTP pyrophosphokinase RelA"/>
    <property type="match status" value="1"/>
</dbReference>
<evidence type="ECO:0000256" key="1">
    <source>
        <dbReference type="ARBA" id="ARBA00004976"/>
    </source>
</evidence>
<dbReference type="Pfam" id="PF13328">
    <property type="entry name" value="HD_4"/>
    <property type="match status" value="1"/>
</dbReference>
<evidence type="ECO:0000256" key="8">
    <source>
        <dbReference type="ARBA" id="ARBA00048244"/>
    </source>
</evidence>
<dbReference type="GO" id="GO:0005886">
    <property type="term" value="C:plasma membrane"/>
    <property type="evidence" value="ECO:0007669"/>
    <property type="project" value="TreeGrafter"/>
</dbReference>
<gene>
    <name evidence="13" type="ORF">CBW65_23780</name>
</gene>
<dbReference type="InterPro" id="IPR012676">
    <property type="entry name" value="TGS-like"/>
</dbReference>
<keyword evidence="14" id="KW-1185">Reference proteome</keyword>
<dbReference type="Gene3D" id="3.30.460.10">
    <property type="entry name" value="Beta Polymerase, domain 2"/>
    <property type="match status" value="1"/>
</dbReference>
<evidence type="ECO:0000313" key="14">
    <source>
        <dbReference type="Proteomes" id="UP000195437"/>
    </source>
</evidence>
<accession>A0A1Y0IWI3</accession>
<dbReference type="OrthoDB" id="9805041at2"/>
<dbReference type="SUPFAM" id="SSF109604">
    <property type="entry name" value="HD-domain/PDEase-like"/>
    <property type="match status" value="1"/>
</dbReference>
<dbReference type="InterPro" id="IPR045600">
    <property type="entry name" value="RelA/SpoT_AH_RIS"/>
</dbReference>
<dbReference type="EC" id="2.7.6.5" evidence="2"/>
<dbReference type="SUPFAM" id="SSF81301">
    <property type="entry name" value="Nucleotidyltransferase"/>
    <property type="match status" value="1"/>
</dbReference>
<reference evidence="14" key="1">
    <citation type="submission" date="2017-05" db="EMBL/GenBank/DDBJ databases">
        <authorList>
            <person name="Sung H."/>
        </authorList>
    </citation>
    <scope>NUCLEOTIDE SEQUENCE [LARGE SCALE GENOMIC DNA]</scope>
    <source>
        <strain evidence="14">AR23208</strain>
    </source>
</reference>
<evidence type="ECO:0000256" key="7">
    <source>
        <dbReference type="ARBA" id="ARBA00033308"/>
    </source>
</evidence>
<evidence type="ECO:0000313" key="13">
    <source>
        <dbReference type="EMBL" id="ARU63704.1"/>
    </source>
</evidence>
<dbReference type="Pfam" id="PF02824">
    <property type="entry name" value="TGS"/>
    <property type="match status" value="1"/>
</dbReference>
<dbReference type="CDD" id="cd05399">
    <property type="entry name" value="NT_Rel-Spo_like"/>
    <property type="match status" value="1"/>
</dbReference>
<comment type="catalytic activity">
    <reaction evidence="8">
        <text>GTP + ATP = guanosine 3'-diphosphate 5'-triphosphate + AMP</text>
        <dbReference type="Rhea" id="RHEA:22088"/>
        <dbReference type="ChEBI" id="CHEBI:30616"/>
        <dbReference type="ChEBI" id="CHEBI:37565"/>
        <dbReference type="ChEBI" id="CHEBI:142410"/>
        <dbReference type="ChEBI" id="CHEBI:456215"/>
        <dbReference type="EC" id="2.7.6.5"/>
    </reaction>
</comment>
<dbReference type="CDD" id="cd04876">
    <property type="entry name" value="ACT_RelA-SpoT"/>
    <property type="match status" value="1"/>
</dbReference>
<keyword evidence="4" id="KW-0342">GTP-binding</keyword>
<dbReference type="GO" id="GO:0008728">
    <property type="term" value="F:GTP diphosphokinase activity"/>
    <property type="evidence" value="ECO:0007669"/>
    <property type="project" value="UniProtKB-EC"/>
</dbReference>
<organism evidence="13 14">
    <name type="scientific">Tumebacillus avium</name>
    <dbReference type="NCBI Taxonomy" id="1903704"/>
    <lineage>
        <taxon>Bacteria</taxon>
        <taxon>Bacillati</taxon>
        <taxon>Bacillota</taxon>
        <taxon>Bacilli</taxon>
        <taxon>Bacillales</taxon>
        <taxon>Alicyclobacillaceae</taxon>
        <taxon>Tumebacillus</taxon>
    </lineage>
</organism>
<dbReference type="FunFam" id="3.10.20.30:FF:000002">
    <property type="entry name" value="GTP pyrophosphokinase (RelA/SpoT)"/>
    <property type="match status" value="1"/>
</dbReference>
<comment type="pathway">
    <text evidence="1">Purine metabolism; ppGpp biosynthesis; ppGpp from GTP: step 1/2.</text>
</comment>
<dbReference type="InterPro" id="IPR006674">
    <property type="entry name" value="HD_domain"/>
</dbReference>
<evidence type="ECO:0000259" key="12">
    <source>
        <dbReference type="PROSITE" id="PS51880"/>
    </source>
</evidence>
<dbReference type="GO" id="GO:0015970">
    <property type="term" value="P:guanosine tetraphosphate biosynthetic process"/>
    <property type="evidence" value="ECO:0007669"/>
    <property type="project" value="UniProtKB-UniPathway"/>
</dbReference>
<dbReference type="Gene3D" id="3.30.70.260">
    <property type="match status" value="1"/>
</dbReference>
<dbReference type="Pfam" id="PF04607">
    <property type="entry name" value="RelA_SpoT"/>
    <property type="match status" value="1"/>
</dbReference>
<dbReference type="UniPathway" id="UPA00908">
    <property type="reaction ID" value="UER00884"/>
</dbReference>
<evidence type="ECO:0000256" key="4">
    <source>
        <dbReference type="ARBA" id="ARBA00023134"/>
    </source>
</evidence>
<evidence type="ECO:0000256" key="2">
    <source>
        <dbReference type="ARBA" id="ARBA00013251"/>
    </source>
</evidence>
<dbReference type="InterPro" id="IPR004095">
    <property type="entry name" value="TGS"/>
</dbReference>
<name>A0A1Y0IWI3_9BACL</name>
<dbReference type="Proteomes" id="UP000195437">
    <property type="component" value="Chromosome"/>
</dbReference>
<feature type="domain" description="HD" evidence="11">
    <location>
        <begin position="65"/>
        <end position="164"/>
    </location>
</feature>
<dbReference type="PROSITE" id="PS51831">
    <property type="entry name" value="HD"/>
    <property type="match status" value="1"/>
</dbReference>